<accession>A0A5C3QKV7</accession>
<organism evidence="1 2">
    <name type="scientific">Pterulicium gracile</name>
    <dbReference type="NCBI Taxonomy" id="1884261"/>
    <lineage>
        <taxon>Eukaryota</taxon>
        <taxon>Fungi</taxon>
        <taxon>Dikarya</taxon>
        <taxon>Basidiomycota</taxon>
        <taxon>Agaricomycotina</taxon>
        <taxon>Agaricomycetes</taxon>
        <taxon>Agaricomycetidae</taxon>
        <taxon>Agaricales</taxon>
        <taxon>Pleurotineae</taxon>
        <taxon>Pterulaceae</taxon>
        <taxon>Pterulicium</taxon>
    </lineage>
</organism>
<evidence type="ECO:0000313" key="1">
    <source>
        <dbReference type="EMBL" id="TFL01790.1"/>
    </source>
</evidence>
<dbReference type="Proteomes" id="UP000305067">
    <property type="component" value="Unassembled WGS sequence"/>
</dbReference>
<sequence>MQATKTSLHALLRHHCNHSGFQSKRGHLLYRLGLPLEVSRSCTIVSAFPKLRCASSAVTKKPEASVTYFNLVVVWWPAFWVCVEDTAKASFFSGTERMGPTFQVPGLGLLPNDSKVNLEAAYASLLRSCRKHSILAERCRV</sequence>
<dbReference type="EMBL" id="ML178824">
    <property type="protein sequence ID" value="TFL01790.1"/>
    <property type="molecule type" value="Genomic_DNA"/>
</dbReference>
<evidence type="ECO:0000313" key="2">
    <source>
        <dbReference type="Proteomes" id="UP000305067"/>
    </source>
</evidence>
<protein>
    <submittedName>
        <fullName evidence="1">Uncharacterized protein</fullName>
    </submittedName>
</protein>
<keyword evidence="2" id="KW-1185">Reference proteome</keyword>
<gene>
    <name evidence="1" type="ORF">BDV98DRAFT_567540</name>
</gene>
<dbReference type="AlphaFoldDB" id="A0A5C3QKV7"/>
<name>A0A5C3QKV7_9AGAR</name>
<reference evidence="1 2" key="1">
    <citation type="journal article" date="2019" name="Nat. Ecol. Evol.">
        <title>Megaphylogeny resolves global patterns of mushroom evolution.</title>
        <authorList>
            <person name="Varga T."/>
            <person name="Krizsan K."/>
            <person name="Foldi C."/>
            <person name="Dima B."/>
            <person name="Sanchez-Garcia M."/>
            <person name="Sanchez-Ramirez S."/>
            <person name="Szollosi G.J."/>
            <person name="Szarkandi J.G."/>
            <person name="Papp V."/>
            <person name="Albert L."/>
            <person name="Andreopoulos W."/>
            <person name="Angelini C."/>
            <person name="Antonin V."/>
            <person name="Barry K.W."/>
            <person name="Bougher N.L."/>
            <person name="Buchanan P."/>
            <person name="Buyck B."/>
            <person name="Bense V."/>
            <person name="Catcheside P."/>
            <person name="Chovatia M."/>
            <person name="Cooper J."/>
            <person name="Damon W."/>
            <person name="Desjardin D."/>
            <person name="Finy P."/>
            <person name="Geml J."/>
            <person name="Haridas S."/>
            <person name="Hughes K."/>
            <person name="Justo A."/>
            <person name="Karasinski D."/>
            <person name="Kautmanova I."/>
            <person name="Kiss B."/>
            <person name="Kocsube S."/>
            <person name="Kotiranta H."/>
            <person name="LaButti K.M."/>
            <person name="Lechner B.E."/>
            <person name="Liimatainen K."/>
            <person name="Lipzen A."/>
            <person name="Lukacs Z."/>
            <person name="Mihaltcheva S."/>
            <person name="Morgado L.N."/>
            <person name="Niskanen T."/>
            <person name="Noordeloos M.E."/>
            <person name="Ohm R.A."/>
            <person name="Ortiz-Santana B."/>
            <person name="Ovrebo C."/>
            <person name="Racz N."/>
            <person name="Riley R."/>
            <person name="Savchenko A."/>
            <person name="Shiryaev A."/>
            <person name="Soop K."/>
            <person name="Spirin V."/>
            <person name="Szebenyi C."/>
            <person name="Tomsovsky M."/>
            <person name="Tulloss R.E."/>
            <person name="Uehling J."/>
            <person name="Grigoriev I.V."/>
            <person name="Vagvolgyi C."/>
            <person name="Papp T."/>
            <person name="Martin F.M."/>
            <person name="Miettinen O."/>
            <person name="Hibbett D.S."/>
            <person name="Nagy L.G."/>
        </authorList>
    </citation>
    <scope>NUCLEOTIDE SEQUENCE [LARGE SCALE GENOMIC DNA]</scope>
    <source>
        <strain evidence="1 2">CBS 309.79</strain>
    </source>
</reference>
<proteinExistence type="predicted"/>